<dbReference type="InterPro" id="IPR000053">
    <property type="entry name" value="Thymidine/pyrmidine_PPase"/>
</dbReference>
<dbReference type="EMBL" id="VWXL01000014">
    <property type="protein sequence ID" value="MVB09909.1"/>
    <property type="molecule type" value="Genomic_DNA"/>
</dbReference>
<evidence type="ECO:0000256" key="1">
    <source>
        <dbReference type="ARBA" id="ARBA00001066"/>
    </source>
</evidence>
<keyword evidence="9 14" id="KW-0808">Transferase</keyword>
<dbReference type="SUPFAM" id="SSF47648">
    <property type="entry name" value="Nucleoside phosphorylase/phosphoribosyltransferase N-terminal domain"/>
    <property type="match status" value="1"/>
</dbReference>
<dbReference type="InterPro" id="IPR017459">
    <property type="entry name" value="Glycosyl_Trfase_fam3_N_dom"/>
</dbReference>
<evidence type="ECO:0000313" key="15">
    <source>
        <dbReference type="Proteomes" id="UP000469440"/>
    </source>
</evidence>
<dbReference type="GO" id="GO:0009032">
    <property type="term" value="F:thymidine phosphorylase activity"/>
    <property type="evidence" value="ECO:0007669"/>
    <property type="project" value="TreeGrafter"/>
</dbReference>
<evidence type="ECO:0000256" key="8">
    <source>
        <dbReference type="ARBA" id="ARBA00022676"/>
    </source>
</evidence>
<dbReference type="GO" id="GO:0006213">
    <property type="term" value="P:pyrimidine nucleoside metabolic process"/>
    <property type="evidence" value="ECO:0007669"/>
    <property type="project" value="InterPro"/>
</dbReference>
<evidence type="ECO:0000256" key="12">
    <source>
        <dbReference type="ARBA" id="ARBA00048525"/>
    </source>
</evidence>
<dbReference type="GO" id="GO:0005829">
    <property type="term" value="C:cytosol"/>
    <property type="evidence" value="ECO:0007669"/>
    <property type="project" value="TreeGrafter"/>
</dbReference>
<comment type="catalytic activity">
    <reaction evidence="1">
        <text>2'-deoxyuridine + phosphate = 2-deoxy-alpha-D-ribose 1-phosphate + uracil</text>
        <dbReference type="Rhea" id="RHEA:22824"/>
        <dbReference type="ChEBI" id="CHEBI:16450"/>
        <dbReference type="ChEBI" id="CHEBI:17568"/>
        <dbReference type="ChEBI" id="CHEBI:43474"/>
        <dbReference type="ChEBI" id="CHEBI:57259"/>
        <dbReference type="EC" id="2.4.2.2"/>
    </reaction>
</comment>
<dbReference type="InterPro" id="IPR018090">
    <property type="entry name" value="Pyrmidine_PPas_bac/euk"/>
</dbReference>
<organism evidence="14 15">
    <name type="scientific">Caproicibacter fermentans</name>
    <dbReference type="NCBI Taxonomy" id="2576756"/>
    <lineage>
        <taxon>Bacteria</taxon>
        <taxon>Bacillati</taxon>
        <taxon>Bacillota</taxon>
        <taxon>Clostridia</taxon>
        <taxon>Eubacteriales</taxon>
        <taxon>Acutalibacteraceae</taxon>
        <taxon>Caproicibacter</taxon>
    </lineage>
</organism>
<dbReference type="AlphaFoldDB" id="A0A6N8HW55"/>
<dbReference type="InterPro" id="IPR036566">
    <property type="entry name" value="PYNP-like_C_sf"/>
</dbReference>
<dbReference type="Gene3D" id="3.40.1030.10">
    <property type="entry name" value="Nucleoside phosphorylase/phosphoribosyltransferase catalytic domain"/>
    <property type="match status" value="1"/>
</dbReference>
<dbReference type="InterPro" id="IPR013102">
    <property type="entry name" value="PYNP_C"/>
</dbReference>
<accession>A0A6N8HW55</accession>
<dbReference type="InterPro" id="IPR000312">
    <property type="entry name" value="Glycosyl_Trfase_fam3"/>
</dbReference>
<keyword evidence="15" id="KW-1185">Reference proteome</keyword>
<evidence type="ECO:0000256" key="9">
    <source>
        <dbReference type="ARBA" id="ARBA00022679"/>
    </source>
</evidence>
<comment type="similarity">
    <text evidence="4">Belongs to the thymidine/pyrimidine-nucleoside phosphorylase family.</text>
</comment>
<evidence type="ECO:0000256" key="3">
    <source>
        <dbReference type="ARBA" id="ARBA00003877"/>
    </source>
</evidence>
<dbReference type="Pfam" id="PF00591">
    <property type="entry name" value="Glycos_transf_3"/>
    <property type="match status" value="1"/>
</dbReference>
<keyword evidence="8 14" id="KW-0328">Glycosyltransferase</keyword>
<dbReference type="FunFam" id="1.20.970.10:FF:000002">
    <property type="entry name" value="Pyrimidine-nucleoside phosphorylase"/>
    <property type="match status" value="1"/>
</dbReference>
<dbReference type="PANTHER" id="PTHR10515:SF0">
    <property type="entry name" value="THYMIDINE PHOSPHORYLASE"/>
    <property type="match status" value="1"/>
</dbReference>
<dbReference type="PANTHER" id="PTHR10515">
    <property type="entry name" value="THYMIDINE PHOSPHORYLASE"/>
    <property type="match status" value="1"/>
</dbReference>
<comment type="catalytic activity">
    <reaction evidence="11">
        <text>uridine + phosphate = alpha-D-ribose 1-phosphate + uracil</text>
        <dbReference type="Rhea" id="RHEA:24388"/>
        <dbReference type="ChEBI" id="CHEBI:16704"/>
        <dbReference type="ChEBI" id="CHEBI:17568"/>
        <dbReference type="ChEBI" id="CHEBI:43474"/>
        <dbReference type="ChEBI" id="CHEBI:57720"/>
        <dbReference type="EC" id="2.4.2.2"/>
    </reaction>
</comment>
<dbReference type="PROSITE" id="PS00647">
    <property type="entry name" value="THYMID_PHOSPHORYLASE"/>
    <property type="match status" value="1"/>
</dbReference>
<dbReference type="FunFam" id="3.40.1030.10:FF:000003">
    <property type="entry name" value="Pyrimidine-nucleoside phosphorylase"/>
    <property type="match status" value="1"/>
</dbReference>
<name>A0A6N8HW55_9FIRM</name>
<dbReference type="Gene3D" id="3.90.1170.30">
    <property type="entry name" value="Pyrimidine nucleoside phosphorylase-like, C-terminal domain"/>
    <property type="match status" value="1"/>
</dbReference>
<dbReference type="InterPro" id="IPR036320">
    <property type="entry name" value="Glycosyl_Trfase_fam3_N_dom_sf"/>
</dbReference>
<evidence type="ECO:0000256" key="4">
    <source>
        <dbReference type="ARBA" id="ARBA00006915"/>
    </source>
</evidence>
<evidence type="ECO:0000256" key="2">
    <source>
        <dbReference type="ARBA" id="ARBA00001958"/>
    </source>
</evidence>
<comment type="catalytic activity">
    <reaction evidence="12">
        <text>thymidine + phosphate = 2-deoxy-alpha-D-ribose 1-phosphate + thymine</text>
        <dbReference type="Rhea" id="RHEA:16037"/>
        <dbReference type="ChEBI" id="CHEBI:17748"/>
        <dbReference type="ChEBI" id="CHEBI:17821"/>
        <dbReference type="ChEBI" id="CHEBI:43474"/>
        <dbReference type="ChEBI" id="CHEBI:57259"/>
        <dbReference type="EC" id="2.4.2.2"/>
    </reaction>
</comment>
<proteinExistence type="inferred from homology"/>
<evidence type="ECO:0000313" key="14">
    <source>
        <dbReference type="EMBL" id="MVB09909.1"/>
    </source>
</evidence>
<dbReference type="InterPro" id="IPR017872">
    <property type="entry name" value="Pyrmidine_PPase_CS"/>
</dbReference>
<comment type="cofactor">
    <cofactor evidence="2">
        <name>K(+)</name>
        <dbReference type="ChEBI" id="CHEBI:29103"/>
    </cofactor>
</comment>
<sequence>MRMYDIISKKRGGGELSQEEIQFFIDGYVGGDIPDYQASALMMAIYFQGMTERETANLTMSMARSGEMVDLSSIDGVKVDKHSTGGVGDKTTLIIAPMVASLGVRVAKMSGRGLGHTGGTVDKMESIPGMKTALDRETFFDIVRKVGVSVIGQSGNLVPADKKLYALRDVTATIESIPLIASSIMSKKIAAGSDCILLDVKTGSGAFMKTVDDSVRLAEAMVSIGEHVGRRTVALITDMDRPLGNAIGNSLEICEVCETLRGRGPKDLTAICVELAANMLYLAGHGSVEECRGLAKGQIENGGAFQKLREMVAAQGGDVSVLDDNSKFTQAAVRREIPARKDGFLHAMNTEECGIASVELGAGREKKEDPIDFSAGIVLHKKVGDRVAAGESLATFFTSSQEKCNEAEKLFRTAVQISAEPPAEIPLVHARVTKDGVEYSVPKG</sequence>
<evidence type="ECO:0000259" key="13">
    <source>
        <dbReference type="SMART" id="SM00941"/>
    </source>
</evidence>
<comment type="caution">
    <text evidence="14">The sequence shown here is derived from an EMBL/GenBank/DDBJ whole genome shotgun (WGS) entry which is preliminary data.</text>
</comment>
<dbReference type="Gene3D" id="1.20.970.10">
    <property type="entry name" value="Transferase, Pyrimidine Nucleoside Phosphorylase, Chain C"/>
    <property type="match status" value="1"/>
</dbReference>
<dbReference type="NCBIfam" id="TIGR02644">
    <property type="entry name" value="Y_phosphoryl"/>
    <property type="match status" value="1"/>
</dbReference>
<dbReference type="Proteomes" id="UP000469440">
    <property type="component" value="Unassembled WGS sequence"/>
</dbReference>
<comment type="function">
    <text evidence="3">Catalyzes phosphorolysis of the pyrimidine nucleosides uridine, thymidine and 2'-deoxyuridine with the formation of the corresponding pyrimidine base and ribose-1-phosphate.</text>
</comment>
<dbReference type="EC" id="2.4.2.2" evidence="6"/>
<dbReference type="SUPFAM" id="SSF52418">
    <property type="entry name" value="Nucleoside phosphorylase/phosphoribosyltransferase catalytic domain"/>
    <property type="match status" value="1"/>
</dbReference>
<dbReference type="PIRSF" id="PIRSF000478">
    <property type="entry name" value="TP_PyNP"/>
    <property type="match status" value="1"/>
</dbReference>
<feature type="domain" description="Pyrimidine nucleoside phosphorylase C-terminal" evidence="13">
    <location>
        <begin position="344"/>
        <end position="418"/>
    </location>
</feature>
<dbReference type="SUPFAM" id="SSF54680">
    <property type="entry name" value="Pyrimidine nucleoside phosphorylase C-terminal domain"/>
    <property type="match status" value="1"/>
</dbReference>
<dbReference type="NCBIfam" id="NF004747">
    <property type="entry name" value="PRK06078.1"/>
    <property type="match status" value="1"/>
</dbReference>
<dbReference type="InterPro" id="IPR035902">
    <property type="entry name" value="Nuc_phospho_transferase"/>
</dbReference>
<evidence type="ECO:0000256" key="6">
    <source>
        <dbReference type="ARBA" id="ARBA00011889"/>
    </source>
</evidence>
<protein>
    <recommendedName>
        <fullName evidence="7">Pyrimidine-nucleoside phosphorylase</fullName>
        <ecNumber evidence="6">2.4.2.2</ecNumber>
    </recommendedName>
</protein>
<dbReference type="Pfam" id="PF02885">
    <property type="entry name" value="Glycos_trans_3N"/>
    <property type="match status" value="1"/>
</dbReference>
<keyword evidence="10" id="KW-0479">Metal-binding</keyword>
<evidence type="ECO:0000256" key="7">
    <source>
        <dbReference type="ARBA" id="ARBA00014680"/>
    </source>
</evidence>
<dbReference type="GO" id="GO:0046872">
    <property type="term" value="F:metal ion binding"/>
    <property type="evidence" value="ECO:0007669"/>
    <property type="project" value="UniProtKB-KW"/>
</dbReference>
<dbReference type="GO" id="GO:0004645">
    <property type="term" value="F:1,4-alpha-oligoglucan phosphorylase activity"/>
    <property type="evidence" value="ECO:0007669"/>
    <property type="project" value="InterPro"/>
</dbReference>
<dbReference type="Pfam" id="PF07831">
    <property type="entry name" value="PYNP_C"/>
    <property type="match status" value="1"/>
</dbReference>
<evidence type="ECO:0000256" key="11">
    <source>
        <dbReference type="ARBA" id="ARBA00048453"/>
    </source>
</evidence>
<dbReference type="GO" id="GO:0006206">
    <property type="term" value="P:pyrimidine nucleobase metabolic process"/>
    <property type="evidence" value="ECO:0007669"/>
    <property type="project" value="InterPro"/>
</dbReference>
<reference evidence="14 15" key="1">
    <citation type="submission" date="2019-09" db="EMBL/GenBank/DDBJ databases">
        <title>Genome sequence of Clostridium sp. EA1.</title>
        <authorList>
            <person name="Poehlein A."/>
            <person name="Bengelsdorf F.R."/>
            <person name="Daniel R."/>
        </authorList>
    </citation>
    <scope>NUCLEOTIDE SEQUENCE [LARGE SCALE GENOMIC DNA]</scope>
    <source>
        <strain evidence="14 15">EA1</strain>
    </source>
</reference>
<dbReference type="SMART" id="SM00941">
    <property type="entry name" value="PYNP_C"/>
    <property type="match status" value="1"/>
</dbReference>
<comment type="subunit">
    <text evidence="5">Homodimer.</text>
</comment>
<evidence type="ECO:0000256" key="5">
    <source>
        <dbReference type="ARBA" id="ARBA00011738"/>
    </source>
</evidence>
<gene>
    <name evidence="14" type="primary">pdp</name>
    <name evidence="14" type="ORF">CAFE_05780</name>
</gene>
<dbReference type="NCBIfam" id="NF004490">
    <property type="entry name" value="PRK05820.1"/>
    <property type="match status" value="1"/>
</dbReference>
<evidence type="ECO:0000256" key="10">
    <source>
        <dbReference type="ARBA" id="ARBA00022723"/>
    </source>
</evidence>